<dbReference type="EMBL" id="LR797112">
    <property type="protein sequence ID" value="CAB4187624.1"/>
    <property type="molecule type" value="Genomic_DNA"/>
</dbReference>
<reference evidence="10" key="1">
    <citation type="submission" date="2020-05" db="EMBL/GenBank/DDBJ databases">
        <authorList>
            <person name="Chiriac C."/>
            <person name="Salcher M."/>
            <person name="Ghai R."/>
            <person name="Kavagutti S V."/>
        </authorList>
    </citation>
    <scope>NUCLEOTIDE SEQUENCE</scope>
</reference>
<comment type="similarity">
    <text evidence="7">Belongs to the QueC family.</text>
</comment>
<dbReference type="GO" id="GO:0016874">
    <property type="term" value="F:ligase activity"/>
    <property type="evidence" value="ECO:0007669"/>
    <property type="project" value="UniProtKB-KW"/>
</dbReference>
<evidence type="ECO:0000256" key="1">
    <source>
        <dbReference type="ARBA" id="ARBA00005061"/>
    </source>
</evidence>
<dbReference type="PANTHER" id="PTHR42914">
    <property type="entry name" value="7-CYANO-7-DEAZAGUANINE SYNTHASE"/>
    <property type="match status" value="1"/>
</dbReference>
<dbReference type="InterPro" id="IPR014729">
    <property type="entry name" value="Rossmann-like_a/b/a_fold"/>
</dbReference>
<evidence type="ECO:0000256" key="5">
    <source>
        <dbReference type="ARBA" id="ARBA00022833"/>
    </source>
</evidence>
<evidence type="ECO:0000256" key="7">
    <source>
        <dbReference type="ARBA" id="ARBA00037993"/>
    </source>
</evidence>
<evidence type="ECO:0000256" key="9">
    <source>
        <dbReference type="ARBA" id="ARBA00047890"/>
    </source>
</evidence>
<dbReference type="EMBL" id="LR797478">
    <property type="protein sequence ID" value="CAB4219321.1"/>
    <property type="molecule type" value="Genomic_DNA"/>
</dbReference>
<protein>
    <recommendedName>
        <fullName evidence="8">7-cyano-7-deazaguanine synthase</fullName>
        <ecNumber evidence="8">6.3.4.20</ecNumber>
    </recommendedName>
</protein>
<dbReference type="Pfam" id="PF06508">
    <property type="entry name" value="QueC"/>
    <property type="match status" value="1"/>
</dbReference>
<dbReference type="PIRSF" id="PIRSF006293">
    <property type="entry name" value="ExsB"/>
    <property type="match status" value="1"/>
</dbReference>
<comment type="catalytic activity">
    <reaction evidence="9">
        <text>7-carboxy-7-carbaguanine + NH4(+) + 2 ATP = 7-cyano-7-carbaguanine + 2 AMP + 2 diphosphate + 2 H(+)</text>
        <dbReference type="Rhea" id="RHEA:27982"/>
        <dbReference type="ChEBI" id="CHEBI:15378"/>
        <dbReference type="ChEBI" id="CHEBI:28938"/>
        <dbReference type="ChEBI" id="CHEBI:30616"/>
        <dbReference type="ChEBI" id="CHEBI:33019"/>
        <dbReference type="ChEBI" id="CHEBI:45075"/>
        <dbReference type="ChEBI" id="CHEBI:61036"/>
        <dbReference type="ChEBI" id="CHEBI:456215"/>
        <dbReference type="EC" id="6.3.4.20"/>
    </reaction>
</comment>
<dbReference type="InterPro" id="IPR018317">
    <property type="entry name" value="QueC"/>
</dbReference>
<evidence type="ECO:0000256" key="4">
    <source>
        <dbReference type="ARBA" id="ARBA00022741"/>
    </source>
</evidence>
<keyword evidence="2" id="KW-0436">Ligase</keyword>
<accession>A0A6J5R7A8</accession>
<dbReference type="PANTHER" id="PTHR42914:SF1">
    <property type="entry name" value="7-CYANO-7-DEAZAGUANINE SYNTHASE"/>
    <property type="match status" value="1"/>
</dbReference>
<dbReference type="NCBIfam" id="TIGR00364">
    <property type="entry name" value="7-cyano-7-deazaguanine synthase QueC"/>
    <property type="match status" value="1"/>
</dbReference>
<gene>
    <name evidence="10" type="ORF">UFOVP1163_47</name>
    <name evidence="11" type="ORF">UFOVP1613_45</name>
</gene>
<organism evidence="10">
    <name type="scientific">uncultured Caudovirales phage</name>
    <dbReference type="NCBI Taxonomy" id="2100421"/>
    <lineage>
        <taxon>Viruses</taxon>
        <taxon>Duplodnaviria</taxon>
        <taxon>Heunggongvirae</taxon>
        <taxon>Uroviricota</taxon>
        <taxon>Caudoviricetes</taxon>
        <taxon>Peduoviridae</taxon>
        <taxon>Maltschvirus</taxon>
        <taxon>Maltschvirus maltsch</taxon>
    </lineage>
</organism>
<keyword evidence="4" id="KW-0547">Nucleotide-binding</keyword>
<comment type="pathway">
    <text evidence="1">Purine metabolism; 7-cyano-7-deazaguanine biosynthesis.</text>
</comment>
<evidence type="ECO:0000313" key="10">
    <source>
        <dbReference type="EMBL" id="CAB4187624.1"/>
    </source>
</evidence>
<dbReference type="Gene3D" id="3.40.50.620">
    <property type="entry name" value="HUPs"/>
    <property type="match status" value="1"/>
</dbReference>
<evidence type="ECO:0000256" key="8">
    <source>
        <dbReference type="ARBA" id="ARBA00039149"/>
    </source>
</evidence>
<proteinExistence type="inferred from homology"/>
<dbReference type="EC" id="6.3.4.20" evidence="8"/>
<evidence type="ECO:0000256" key="3">
    <source>
        <dbReference type="ARBA" id="ARBA00022723"/>
    </source>
</evidence>
<keyword evidence="3" id="KW-0479">Metal-binding</keyword>
<sequence length="254" mass="28452">MGKETEMKKVMVVLSGGQDSTTCLYWAKKNFDEVHAITFDYGQKHQRELEAAATVAEMAGVESWHLVHVPSILKSRSPLTNPKESLEQYENYEAMDKIIGDRVELTFVPMRNAFFLTIAANYALELDCFDLVTGVCQQDNANYPDCRQSFIDSQQHTINKALGIKNFTIHTPLMFLSKAASISLAKTLDGCMDALAYSHTAYDGQYPPIGKDHATLLRAQGFLEAHTPDPLIVRAWQEGLMDLPETPNYEGLNK</sequence>
<evidence type="ECO:0000256" key="2">
    <source>
        <dbReference type="ARBA" id="ARBA00022598"/>
    </source>
</evidence>
<name>A0A6J5R7A8_9CAUD</name>
<evidence type="ECO:0000313" key="11">
    <source>
        <dbReference type="EMBL" id="CAB4219321.1"/>
    </source>
</evidence>
<dbReference type="SUPFAM" id="SSF52402">
    <property type="entry name" value="Adenine nucleotide alpha hydrolases-like"/>
    <property type="match status" value="1"/>
</dbReference>
<dbReference type="GO" id="GO:0046872">
    <property type="term" value="F:metal ion binding"/>
    <property type="evidence" value="ECO:0007669"/>
    <property type="project" value="UniProtKB-KW"/>
</dbReference>
<keyword evidence="6" id="KW-0067">ATP-binding</keyword>
<keyword evidence="5" id="KW-0862">Zinc</keyword>
<dbReference type="CDD" id="cd01995">
    <property type="entry name" value="QueC-like"/>
    <property type="match status" value="1"/>
</dbReference>
<dbReference type="GO" id="GO:0005524">
    <property type="term" value="F:ATP binding"/>
    <property type="evidence" value="ECO:0007669"/>
    <property type="project" value="UniProtKB-KW"/>
</dbReference>
<evidence type="ECO:0000256" key="6">
    <source>
        <dbReference type="ARBA" id="ARBA00022840"/>
    </source>
</evidence>